<feature type="region of interest" description="Disordered" evidence="1">
    <location>
        <begin position="113"/>
        <end position="147"/>
    </location>
</feature>
<evidence type="ECO:0000313" key="3">
    <source>
        <dbReference type="Proteomes" id="UP001372338"/>
    </source>
</evidence>
<proteinExistence type="predicted"/>
<organism evidence="2 3">
    <name type="scientific">Crotalaria pallida</name>
    <name type="common">Smooth rattlebox</name>
    <name type="synonym">Crotalaria striata</name>
    <dbReference type="NCBI Taxonomy" id="3830"/>
    <lineage>
        <taxon>Eukaryota</taxon>
        <taxon>Viridiplantae</taxon>
        <taxon>Streptophyta</taxon>
        <taxon>Embryophyta</taxon>
        <taxon>Tracheophyta</taxon>
        <taxon>Spermatophyta</taxon>
        <taxon>Magnoliopsida</taxon>
        <taxon>eudicotyledons</taxon>
        <taxon>Gunneridae</taxon>
        <taxon>Pentapetalae</taxon>
        <taxon>rosids</taxon>
        <taxon>fabids</taxon>
        <taxon>Fabales</taxon>
        <taxon>Fabaceae</taxon>
        <taxon>Papilionoideae</taxon>
        <taxon>50 kb inversion clade</taxon>
        <taxon>genistoids sensu lato</taxon>
        <taxon>core genistoids</taxon>
        <taxon>Crotalarieae</taxon>
        <taxon>Crotalaria</taxon>
    </lineage>
</organism>
<reference evidence="2 3" key="1">
    <citation type="submission" date="2024-01" db="EMBL/GenBank/DDBJ databases">
        <title>The genomes of 5 underutilized Papilionoideae crops provide insights into root nodulation and disease resistanc.</title>
        <authorList>
            <person name="Yuan L."/>
        </authorList>
    </citation>
    <scope>NUCLEOTIDE SEQUENCE [LARGE SCALE GENOMIC DNA]</scope>
    <source>
        <strain evidence="2">ZHUSHIDOU_FW_LH</strain>
        <tissue evidence="2">Leaf</tissue>
    </source>
</reference>
<protein>
    <submittedName>
        <fullName evidence="2">Uncharacterized protein</fullName>
    </submittedName>
</protein>
<comment type="caution">
    <text evidence="2">The sequence shown here is derived from an EMBL/GenBank/DDBJ whole genome shotgun (WGS) entry which is preliminary data.</text>
</comment>
<evidence type="ECO:0000313" key="2">
    <source>
        <dbReference type="EMBL" id="KAK7255484.1"/>
    </source>
</evidence>
<accession>A0AAN9EEG3</accession>
<dbReference type="AlphaFoldDB" id="A0AAN9EEG3"/>
<name>A0AAN9EEG3_CROPI</name>
<evidence type="ECO:0000256" key="1">
    <source>
        <dbReference type="SAM" id="MobiDB-lite"/>
    </source>
</evidence>
<dbReference type="Proteomes" id="UP001372338">
    <property type="component" value="Unassembled WGS sequence"/>
</dbReference>
<dbReference type="EMBL" id="JAYWIO010000006">
    <property type="protein sequence ID" value="KAK7255484.1"/>
    <property type="molecule type" value="Genomic_DNA"/>
</dbReference>
<keyword evidence="3" id="KW-1185">Reference proteome</keyword>
<gene>
    <name evidence="2" type="ORF">RIF29_28894</name>
</gene>
<sequence length="179" mass="19274">MGDFPKKGGSGSRFNALVEEDVAGEESGATGVNGGDLKYQLGSSKGVKFRNPLAGKNKQELEKAKLISHSMKEKEKEILHKMQVLQKQGINGLDHMVTRVQFHFHCINSGSVLSKQPRQADGAGSSGSMATEPLDKEEDEETGPAMEIDALGAKINLQRKIENQSVTLGLEGQPSSLLQ</sequence>